<dbReference type="InterPro" id="IPR050102">
    <property type="entry name" value="tRNA_sulfurtransferase_ThiI"/>
</dbReference>
<dbReference type="UniPathway" id="UPA00060"/>
<keyword evidence="3 18" id="KW-0820">tRNA-binding</keyword>
<proteinExistence type="inferred from homology"/>
<dbReference type="GO" id="GO:0052837">
    <property type="term" value="P:thiazole biosynthetic process"/>
    <property type="evidence" value="ECO:0007669"/>
    <property type="project" value="TreeGrafter"/>
</dbReference>
<keyword evidence="8 18" id="KW-0784">Thiamine biosynthesis</keyword>
<dbReference type="NCBIfam" id="TIGR00342">
    <property type="entry name" value="tRNA uracil 4-sulfurtransferase ThiI"/>
    <property type="match status" value="1"/>
</dbReference>
<evidence type="ECO:0000256" key="17">
    <source>
        <dbReference type="ARBA" id="ARBA00080570"/>
    </source>
</evidence>
<comment type="function">
    <text evidence="11 18">Catalyzes the ATP-dependent transfer of a sulfur to tRNA to produce 4-thiouridine in position 8 of tRNAs, which functions as a near-UV photosensor. Also catalyzes the transfer of sulfur to the sulfur carrier protein ThiS, forming ThiS-thiocarboxylate. This is a step in the synthesis of thiazole, in the thiamine biosynthesis pathway. The sulfur is donated as persulfide by IscS.</text>
</comment>
<evidence type="ECO:0000256" key="7">
    <source>
        <dbReference type="ARBA" id="ARBA00022884"/>
    </source>
</evidence>
<dbReference type="Gene3D" id="3.30.2130.30">
    <property type="match status" value="1"/>
</dbReference>
<evidence type="ECO:0000256" key="9">
    <source>
        <dbReference type="ARBA" id="ARBA00050570"/>
    </source>
</evidence>
<evidence type="ECO:0000313" key="20">
    <source>
        <dbReference type="EMBL" id="CDN40802.1"/>
    </source>
</evidence>
<dbReference type="CDD" id="cd11716">
    <property type="entry name" value="THUMP_ThiI"/>
    <property type="match status" value="1"/>
</dbReference>
<dbReference type="SUPFAM" id="SSF143437">
    <property type="entry name" value="THUMP domain-like"/>
    <property type="match status" value="1"/>
</dbReference>
<evidence type="ECO:0000256" key="12">
    <source>
        <dbReference type="ARBA" id="ARBA00061472"/>
    </source>
</evidence>
<evidence type="ECO:0000256" key="13">
    <source>
        <dbReference type="ARBA" id="ARBA00066827"/>
    </source>
</evidence>
<evidence type="ECO:0000256" key="10">
    <source>
        <dbReference type="ARBA" id="ARBA00052330"/>
    </source>
</evidence>
<dbReference type="GO" id="GO:0004810">
    <property type="term" value="F:CCA tRNA nucleotidyltransferase activity"/>
    <property type="evidence" value="ECO:0007669"/>
    <property type="project" value="InterPro"/>
</dbReference>
<name>A0A292IJS0_9MOLU</name>
<dbReference type="GO" id="GO:0005829">
    <property type="term" value="C:cytosol"/>
    <property type="evidence" value="ECO:0007669"/>
    <property type="project" value="TreeGrafter"/>
</dbReference>
<evidence type="ECO:0000256" key="6">
    <source>
        <dbReference type="ARBA" id="ARBA00022840"/>
    </source>
</evidence>
<comment type="pathway">
    <text evidence="18">Cofactor biosynthesis; thiamine diphosphate biosynthesis.</text>
</comment>
<organism evidence="20 21">
    <name type="scientific">Mycoplasma amphoriforme A39</name>
    <dbReference type="NCBI Taxonomy" id="572419"/>
    <lineage>
        <taxon>Bacteria</taxon>
        <taxon>Bacillati</taxon>
        <taxon>Mycoplasmatota</taxon>
        <taxon>Mollicutes</taxon>
        <taxon>Mycoplasmataceae</taxon>
        <taxon>Mycoplasma</taxon>
    </lineage>
</organism>
<protein>
    <recommendedName>
        <fullName evidence="14 18">Probable tRNA sulfurtransferase</fullName>
        <ecNumber evidence="13 18">2.8.1.4</ecNumber>
    </recommendedName>
    <alternativeName>
        <fullName evidence="15 18">Sulfur carrier protein ThiS sulfurtransferase</fullName>
    </alternativeName>
    <alternativeName>
        <fullName evidence="16 18">Thiamine biosynthesis protein ThiI</fullName>
    </alternativeName>
    <alternativeName>
        <fullName evidence="17 18">tRNA 4-thiouridine synthase</fullName>
    </alternativeName>
</protein>
<dbReference type="InterPro" id="IPR004114">
    <property type="entry name" value="THUMP_dom"/>
</dbReference>
<dbReference type="PANTHER" id="PTHR43209">
    <property type="entry name" value="TRNA SULFURTRANSFERASE"/>
    <property type="match status" value="1"/>
</dbReference>
<dbReference type="GO" id="GO:0000049">
    <property type="term" value="F:tRNA binding"/>
    <property type="evidence" value="ECO:0007669"/>
    <property type="project" value="UniProtKB-UniRule"/>
</dbReference>
<sequence>MIKRLTSEPIIVVKYGELSLKGKNQPDFVKILQKNLTKALSSFKLVFKTHYDYLEIYDFDLAQINAIITTLQTIPGISLIHLGYKLERDLDLLKICVNANISDDVSFRIECKRKDKKYQYNSLELKVLLANYVLANHHNLKVDLNHPMVQIDVEITKQNFLVFTNKYRGLNGLPVGSSGKVLVLLSGGIDSPVAAHQLLKRGMHVDFLTFITPPHTTLQTVNKIKKLAQIITQNGTLCDSLLYVCNFTSILHELNHCHPESYKITMMRRFFLKIAEQLCAKHNYDAIATGDALGQVASQTITSLKTISQVTPDLLILRPLIGFDKNEIINYAKTLGTYATSILPYDDACSLFAPKKPVTHPKVIVATKIEQDLNLTGILVNSVSNKQITIYHIKDLGNDFNTDPKTNN</sequence>
<evidence type="ECO:0000256" key="16">
    <source>
        <dbReference type="ARBA" id="ARBA00077849"/>
    </source>
</evidence>
<dbReference type="PANTHER" id="PTHR43209:SF1">
    <property type="entry name" value="TRNA SULFURTRANSFERASE"/>
    <property type="match status" value="1"/>
</dbReference>
<dbReference type="GO" id="GO:0009229">
    <property type="term" value="P:thiamine diphosphate biosynthetic process"/>
    <property type="evidence" value="ECO:0007669"/>
    <property type="project" value="UniProtKB-UniRule"/>
</dbReference>
<evidence type="ECO:0000256" key="8">
    <source>
        <dbReference type="ARBA" id="ARBA00022977"/>
    </source>
</evidence>
<feature type="binding site" evidence="18">
    <location>
        <position position="290"/>
    </location>
    <ligand>
        <name>ATP</name>
        <dbReference type="ChEBI" id="CHEBI:30616"/>
    </ligand>
</feature>
<comment type="similarity">
    <text evidence="12 18">Belongs to the ThiI family.</text>
</comment>
<keyword evidence="5 18" id="KW-0547">Nucleotide-binding</keyword>
<dbReference type="InterPro" id="IPR014729">
    <property type="entry name" value="Rossmann-like_a/b/a_fold"/>
</dbReference>
<dbReference type="InterPro" id="IPR049961">
    <property type="entry name" value="ThiI_N"/>
</dbReference>
<dbReference type="GO" id="GO:0009228">
    <property type="term" value="P:thiamine biosynthetic process"/>
    <property type="evidence" value="ECO:0007669"/>
    <property type="project" value="UniProtKB-KW"/>
</dbReference>
<keyword evidence="21" id="KW-1185">Reference proteome</keyword>
<dbReference type="AlphaFoldDB" id="A0A292IJS0"/>
<dbReference type="EC" id="2.8.1.4" evidence="13 18"/>
<evidence type="ECO:0000259" key="19">
    <source>
        <dbReference type="PROSITE" id="PS51165"/>
    </source>
</evidence>
<dbReference type="KEGG" id="mamp:MAMA39_06850"/>
<keyword evidence="4 18" id="KW-0808">Transferase</keyword>
<keyword evidence="7 18" id="KW-0694">RNA-binding</keyword>
<dbReference type="InterPro" id="IPR020536">
    <property type="entry name" value="ThiI_AANH"/>
</dbReference>
<dbReference type="Pfam" id="PF02568">
    <property type="entry name" value="ThiI"/>
    <property type="match status" value="1"/>
</dbReference>
<dbReference type="InterPro" id="IPR049962">
    <property type="entry name" value="THUMP_ThiI"/>
</dbReference>
<comment type="subcellular location">
    <subcellularLocation>
        <location evidence="1 18">Cytoplasm</location>
    </subcellularLocation>
</comment>
<evidence type="ECO:0000256" key="18">
    <source>
        <dbReference type="HAMAP-Rule" id="MF_00021"/>
    </source>
</evidence>
<reference evidence="20 21" key="1">
    <citation type="journal article" date="2015" name="Clin. Infect. Dis.">
        <title>Genomic Investigations unmask Mycoplasma amphoriforme, a new respiratory pathogen.</title>
        <authorList>
            <person name="Gillespie S.H."/>
            <person name="Ling C.L."/>
            <person name="Oravcova K."/>
            <person name="Pinheiro M."/>
            <person name="Wells L."/>
            <person name="Bryant J.M."/>
            <person name="McHugh T.D."/>
            <person name="Bebear C."/>
            <person name="Webster D."/>
            <person name="Harris S.R."/>
            <person name="Seth-Smith H.M."/>
            <person name="Thomson N.R."/>
        </authorList>
    </citation>
    <scope>NUCLEOTIDE SEQUENCE [LARGE SCALE GENOMIC DNA]</scope>
    <source>
        <strain evidence="20 21">A39</strain>
    </source>
</reference>
<feature type="binding site" evidence="18">
    <location>
        <position position="299"/>
    </location>
    <ligand>
        <name>ATP</name>
        <dbReference type="ChEBI" id="CHEBI:30616"/>
    </ligand>
</feature>
<evidence type="ECO:0000256" key="2">
    <source>
        <dbReference type="ARBA" id="ARBA00022490"/>
    </source>
</evidence>
<evidence type="ECO:0000256" key="1">
    <source>
        <dbReference type="ARBA" id="ARBA00004496"/>
    </source>
</evidence>
<dbReference type="InterPro" id="IPR054173">
    <property type="entry name" value="ThiI_fer"/>
</dbReference>
<comment type="catalytic activity">
    <reaction evidence="10 18">
        <text>[ThiS sulfur-carrier protein]-C-terminal Gly-Gly-AMP + S-sulfanyl-L-cysteinyl-[cysteine desulfurase] + AH2 = [ThiS sulfur-carrier protein]-C-terminal-Gly-aminoethanethioate + L-cysteinyl-[cysteine desulfurase] + A + AMP + 2 H(+)</text>
        <dbReference type="Rhea" id="RHEA:43340"/>
        <dbReference type="Rhea" id="RHEA-COMP:12157"/>
        <dbReference type="Rhea" id="RHEA-COMP:12158"/>
        <dbReference type="Rhea" id="RHEA-COMP:12910"/>
        <dbReference type="Rhea" id="RHEA-COMP:19908"/>
        <dbReference type="ChEBI" id="CHEBI:13193"/>
        <dbReference type="ChEBI" id="CHEBI:15378"/>
        <dbReference type="ChEBI" id="CHEBI:17499"/>
        <dbReference type="ChEBI" id="CHEBI:29950"/>
        <dbReference type="ChEBI" id="CHEBI:61963"/>
        <dbReference type="ChEBI" id="CHEBI:90618"/>
        <dbReference type="ChEBI" id="CHEBI:232372"/>
        <dbReference type="ChEBI" id="CHEBI:456215"/>
    </reaction>
</comment>
<dbReference type="EMBL" id="HG937516">
    <property type="protein sequence ID" value="CDN40802.1"/>
    <property type="molecule type" value="Genomic_DNA"/>
</dbReference>
<accession>A0A292IJS0</accession>
<keyword evidence="6 18" id="KW-0067">ATP-binding</keyword>
<dbReference type="PROSITE" id="PS51165">
    <property type="entry name" value="THUMP"/>
    <property type="match status" value="1"/>
</dbReference>
<dbReference type="Gene3D" id="3.40.50.620">
    <property type="entry name" value="HUPs"/>
    <property type="match status" value="1"/>
</dbReference>
<dbReference type="HAMAP" id="MF_00021">
    <property type="entry name" value="ThiI"/>
    <property type="match status" value="1"/>
</dbReference>
<evidence type="ECO:0000256" key="15">
    <source>
        <dbReference type="ARBA" id="ARBA00075337"/>
    </source>
</evidence>
<evidence type="ECO:0000313" key="21">
    <source>
        <dbReference type="Proteomes" id="UP000261764"/>
    </source>
</evidence>
<evidence type="ECO:0000256" key="11">
    <source>
        <dbReference type="ARBA" id="ARBA00058382"/>
    </source>
</evidence>
<dbReference type="RefSeq" id="WP_343251433.1">
    <property type="nucleotide sequence ID" value="NZ_HG937516.1"/>
</dbReference>
<evidence type="ECO:0000256" key="14">
    <source>
        <dbReference type="ARBA" id="ARBA00071867"/>
    </source>
</evidence>
<dbReference type="GO" id="GO:0005524">
    <property type="term" value="F:ATP binding"/>
    <property type="evidence" value="ECO:0007669"/>
    <property type="project" value="UniProtKB-UniRule"/>
</dbReference>
<dbReference type="GO" id="GO:0002937">
    <property type="term" value="P:tRNA 4-thiouridine biosynthesis"/>
    <property type="evidence" value="ECO:0007669"/>
    <property type="project" value="TreeGrafter"/>
</dbReference>
<dbReference type="SUPFAM" id="SSF52402">
    <property type="entry name" value="Adenine nucleotide alpha hydrolases-like"/>
    <property type="match status" value="1"/>
</dbReference>
<feature type="domain" description="THUMP" evidence="19">
    <location>
        <begin position="65"/>
        <end position="166"/>
    </location>
</feature>
<dbReference type="GO" id="GO:0140741">
    <property type="term" value="F:tRNA-uracil-4 sulfurtransferase activity"/>
    <property type="evidence" value="ECO:0007669"/>
    <property type="project" value="UniProtKB-EC"/>
</dbReference>
<dbReference type="FunFam" id="3.40.50.620:FF:000053">
    <property type="entry name" value="Probable tRNA sulfurtransferase"/>
    <property type="match status" value="1"/>
</dbReference>
<dbReference type="Pfam" id="PF02926">
    <property type="entry name" value="THUMP"/>
    <property type="match status" value="1"/>
</dbReference>
<feature type="binding site" evidence="18">
    <location>
        <position position="268"/>
    </location>
    <ligand>
        <name>ATP</name>
        <dbReference type="ChEBI" id="CHEBI:30616"/>
    </ligand>
</feature>
<gene>
    <name evidence="18" type="primary">thiI</name>
    <name evidence="20" type="ORF">MAMA39_06850</name>
</gene>
<comment type="catalytic activity">
    <reaction evidence="9 18">
        <text>[ThiI sulfur-carrier protein]-S-sulfanyl-L-cysteine + a uridine in tRNA + 2 reduced [2Fe-2S]-[ferredoxin] + ATP + H(+) = [ThiI sulfur-carrier protein]-L-cysteine + a 4-thiouridine in tRNA + 2 oxidized [2Fe-2S]-[ferredoxin] + AMP + diphosphate</text>
        <dbReference type="Rhea" id="RHEA:24176"/>
        <dbReference type="Rhea" id="RHEA-COMP:10000"/>
        <dbReference type="Rhea" id="RHEA-COMP:10001"/>
        <dbReference type="Rhea" id="RHEA-COMP:13337"/>
        <dbReference type="Rhea" id="RHEA-COMP:13338"/>
        <dbReference type="Rhea" id="RHEA-COMP:13339"/>
        <dbReference type="Rhea" id="RHEA-COMP:13340"/>
        <dbReference type="ChEBI" id="CHEBI:15378"/>
        <dbReference type="ChEBI" id="CHEBI:29950"/>
        <dbReference type="ChEBI" id="CHEBI:30616"/>
        <dbReference type="ChEBI" id="CHEBI:33019"/>
        <dbReference type="ChEBI" id="CHEBI:33737"/>
        <dbReference type="ChEBI" id="CHEBI:33738"/>
        <dbReference type="ChEBI" id="CHEBI:61963"/>
        <dbReference type="ChEBI" id="CHEBI:65315"/>
        <dbReference type="ChEBI" id="CHEBI:136798"/>
        <dbReference type="ChEBI" id="CHEBI:456215"/>
        <dbReference type="EC" id="2.8.1.4"/>
    </reaction>
</comment>
<dbReference type="InterPro" id="IPR003720">
    <property type="entry name" value="tRNA_STrfase"/>
</dbReference>
<dbReference type="Pfam" id="PF22025">
    <property type="entry name" value="ThiI_fer"/>
    <property type="match status" value="1"/>
</dbReference>
<feature type="binding site" evidence="18">
    <location>
        <begin position="184"/>
        <end position="185"/>
    </location>
    <ligand>
        <name>ATP</name>
        <dbReference type="ChEBI" id="CHEBI:30616"/>
    </ligand>
</feature>
<dbReference type="Proteomes" id="UP000261764">
    <property type="component" value="Chromosome I"/>
</dbReference>
<feature type="binding site" evidence="18">
    <location>
        <begin position="209"/>
        <end position="210"/>
    </location>
    <ligand>
        <name>ATP</name>
        <dbReference type="ChEBI" id="CHEBI:30616"/>
    </ligand>
</feature>
<evidence type="ECO:0000256" key="4">
    <source>
        <dbReference type="ARBA" id="ARBA00022679"/>
    </source>
</evidence>
<dbReference type="CDD" id="cd01712">
    <property type="entry name" value="PPase_ThiI"/>
    <property type="match status" value="1"/>
</dbReference>
<evidence type="ECO:0000256" key="3">
    <source>
        <dbReference type="ARBA" id="ARBA00022555"/>
    </source>
</evidence>
<dbReference type="SMART" id="SM00981">
    <property type="entry name" value="THUMP"/>
    <property type="match status" value="1"/>
</dbReference>
<evidence type="ECO:0000256" key="5">
    <source>
        <dbReference type="ARBA" id="ARBA00022741"/>
    </source>
</evidence>
<keyword evidence="2 18" id="KW-0963">Cytoplasm</keyword>